<comment type="caution">
    <text evidence="1">The sequence shown here is derived from an EMBL/GenBank/DDBJ whole genome shotgun (WGS) entry which is preliminary data.</text>
</comment>
<gene>
    <name evidence="1" type="ORF">FA13DRAFT_1726884</name>
</gene>
<protein>
    <submittedName>
        <fullName evidence="1">Uncharacterized protein</fullName>
    </submittedName>
</protein>
<dbReference type="Proteomes" id="UP000298030">
    <property type="component" value="Unassembled WGS sequence"/>
</dbReference>
<proteinExistence type="predicted"/>
<keyword evidence="2" id="KW-1185">Reference proteome</keyword>
<evidence type="ECO:0000313" key="2">
    <source>
        <dbReference type="Proteomes" id="UP000298030"/>
    </source>
</evidence>
<evidence type="ECO:0000313" key="1">
    <source>
        <dbReference type="EMBL" id="TEB36519.1"/>
    </source>
</evidence>
<name>A0A4Y7TSJ4_COPMI</name>
<accession>A0A4Y7TSJ4</accession>
<organism evidence="1 2">
    <name type="scientific">Coprinellus micaceus</name>
    <name type="common">Glistening ink-cap mushroom</name>
    <name type="synonym">Coprinus micaceus</name>
    <dbReference type="NCBI Taxonomy" id="71717"/>
    <lineage>
        <taxon>Eukaryota</taxon>
        <taxon>Fungi</taxon>
        <taxon>Dikarya</taxon>
        <taxon>Basidiomycota</taxon>
        <taxon>Agaricomycotina</taxon>
        <taxon>Agaricomycetes</taxon>
        <taxon>Agaricomycetidae</taxon>
        <taxon>Agaricales</taxon>
        <taxon>Agaricineae</taxon>
        <taxon>Psathyrellaceae</taxon>
        <taxon>Coprinellus</taxon>
    </lineage>
</organism>
<dbReference type="AlphaFoldDB" id="A0A4Y7TSJ4"/>
<reference evidence="1 2" key="1">
    <citation type="journal article" date="2019" name="Nat. Ecol. Evol.">
        <title>Megaphylogeny resolves global patterns of mushroom evolution.</title>
        <authorList>
            <person name="Varga T."/>
            <person name="Krizsan K."/>
            <person name="Foldi C."/>
            <person name="Dima B."/>
            <person name="Sanchez-Garcia M."/>
            <person name="Sanchez-Ramirez S."/>
            <person name="Szollosi G.J."/>
            <person name="Szarkandi J.G."/>
            <person name="Papp V."/>
            <person name="Albert L."/>
            <person name="Andreopoulos W."/>
            <person name="Angelini C."/>
            <person name="Antonin V."/>
            <person name="Barry K.W."/>
            <person name="Bougher N.L."/>
            <person name="Buchanan P."/>
            <person name="Buyck B."/>
            <person name="Bense V."/>
            <person name="Catcheside P."/>
            <person name="Chovatia M."/>
            <person name="Cooper J."/>
            <person name="Damon W."/>
            <person name="Desjardin D."/>
            <person name="Finy P."/>
            <person name="Geml J."/>
            <person name="Haridas S."/>
            <person name="Hughes K."/>
            <person name="Justo A."/>
            <person name="Karasinski D."/>
            <person name="Kautmanova I."/>
            <person name="Kiss B."/>
            <person name="Kocsube S."/>
            <person name="Kotiranta H."/>
            <person name="LaButti K.M."/>
            <person name="Lechner B.E."/>
            <person name="Liimatainen K."/>
            <person name="Lipzen A."/>
            <person name="Lukacs Z."/>
            <person name="Mihaltcheva S."/>
            <person name="Morgado L.N."/>
            <person name="Niskanen T."/>
            <person name="Noordeloos M.E."/>
            <person name="Ohm R.A."/>
            <person name="Ortiz-Santana B."/>
            <person name="Ovrebo C."/>
            <person name="Racz N."/>
            <person name="Riley R."/>
            <person name="Savchenko A."/>
            <person name="Shiryaev A."/>
            <person name="Soop K."/>
            <person name="Spirin V."/>
            <person name="Szebenyi C."/>
            <person name="Tomsovsky M."/>
            <person name="Tulloss R.E."/>
            <person name="Uehling J."/>
            <person name="Grigoriev I.V."/>
            <person name="Vagvolgyi C."/>
            <person name="Papp T."/>
            <person name="Martin F.M."/>
            <person name="Miettinen O."/>
            <person name="Hibbett D.S."/>
            <person name="Nagy L.G."/>
        </authorList>
    </citation>
    <scope>NUCLEOTIDE SEQUENCE [LARGE SCALE GENOMIC DNA]</scope>
    <source>
        <strain evidence="1 2">FP101781</strain>
    </source>
</reference>
<sequence>MYYIECGATFIRRSHNSACGWVDWMETMGETKRHKRPYWYTRVRLECNGPSSR</sequence>
<feature type="non-terminal residue" evidence="1">
    <location>
        <position position="53"/>
    </location>
</feature>
<dbReference type="EMBL" id="QPFP01000005">
    <property type="protein sequence ID" value="TEB36519.1"/>
    <property type="molecule type" value="Genomic_DNA"/>
</dbReference>